<dbReference type="PANTHER" id="PTHR10026">
    <property type="entry name" value="CYCLIN"/>
    <property type="match status" value="1"/>
</dbReference>
<feature type="region of interest" description="Disordered" evidence="4">
    <location>
        <begin position="278"/>
        <end position="304"/>
    </location>
</feature>
<dbReference type="GO" id="GO:0006351">
    <property type="term" value="P:DNA-templated transcription"/>
    <property type="evidence" value="ECO:0007669"/>
    <property type="project" value="InterPro"/>
</dbReference>
<dbReference type="InterPro" id="IPR027081">
    <property type="entry name" value="CyclinH/Ccl1"/>
</dbReference>
<evidence type="ECO:0000256" key="4">
    <source>
        <dbReference type="SAM" id="MobiDB-lite"/>
    </source>
</evidence>
<dbReference type="GO" id="GO:0006357">
    <property type="term" value="P:regulation of transcription by RNA polymerase II"/>
    <property type="evidence" value="ECO:0007669"/>
    <property type="project" value="InterPro"/>
</dbReference>
<dbReference type="AlphaFoldDB" id="A0A109UYY9"/>
<dbReference type="GO" id="GO:0016538">
    <property type="term" value="F:cyclin-dependent protein serine/threonine kinase regulator activity"/>
    <property type="evidence" value="ECO:0007669"/>
    <property type="project" value="InterPro"/>
</dbReference>
<feature type="region of interest" description="Disordered" evidence="4">
    <location>
        <begin position="1"/>
        <end position="26"/>
    </location>
</feature>
<dbReference type="InterPro" id="IPR043198">
    <property type="entry name" value="Cyclin/Ssn8"/>
</dbReference>
<dbReference type="InterPro" id="IPR006671">
    <property type="entry name" value="Cyclin_N"/>
</dbReference>
<evidence type="ECO:0000313" key="6">
    <source>
        <dbReference type="EMBL" id="AMD20476.1"/>
    </source>
</evidence>
<protein>
    <submittedName>
        <fullName evidence="6">HDL268Cp</fullName>
    </submittedName>
</protein>
<dbReference type="CDD" id="cd20524">
    <property type="entry name" value="CYCLIN_CCNH_rpt1"/>
    <property type="match status" value="1"/>
</dbReference>
<comment type="similarity">
    <text evidence="1">Belongs to the cyclin family. Cyclin C subfamily.</text>
</comment>
<dbReference type="InterPro" id="IPR036915">
    <property type="entry name" value="Cyclin-like_sf"/>
</dbReference>
<dbReference type="Proteomes" id="UP000243052">
    <property type="component" value="Chromosome iv"/>
</dbReference>
<dbReference type="SUPFAM" id="SSF47954">
    <property type="entry name" value="Cyclin-like"/>
    <property type="match status" value="2"/>
</dbReference>
<dbReference type="GeneID" id="28723722"/>
<dbReference type="CDD" id="cd20525">
    <property type="entry name" value="CYCLIN_CCNH_rpt2"/>
    <property type="match status" value="1"/>
</dbReference>
<dbReference type="FunFam" id="1.10.472.10:FF:000128">
    <property type="entry name" value="TFIIK subunit"/>
    <property type="match status" value="1"/>
</dbReference>
<dbReference type="OrthoDB" id="340962at2759"/>
<evidence type="ECO:0000256" key="3">
    <source>
        <dbReference type="RuleBase" id="RU000383"/>
    </source>
</evidence>
<accession>A0A109UYY9</accession>
<evidence type="ECO:0000256" key="2">
    <source>
        <dbReference type="ARBA" id="ARBA00023127"/>
    </source>
</evidence>
<dbReference type="InterPro" id="IPR031658">
    <property type="entry name" value="Cyclin_C_2"/>
</dbReference>
<evidence type="ECO:0000259" key="5">
    <source>
        <dbReference type="SMART" id="SM00385"/>
    </source>
</evidence>
<proteinExistence type="inferred from homology"/>
<evidence type="ECO:0000313" key="7">
    <source>
        <dbReference type="Proteomes" id="UP000243052"/>
    </source>
</evidence>
<dbReference type="STRING" id="45286.A0A109UYY9"/>
<organism evidence="6 7">
    <name type="scientific">Eremothecium sinecaudum</name>
    <dbReference type="NCBI Taxonomy" id="45286"/>
    <lineage>
        <taxon>Eukaryota</taxon>
        <taxon>Fungi</taxon>
        <taxon>Dikarya</taxon>
        <taxon>Ascomycota</taxon>
        <taxon>Saccharomycotina</taxon>
        <taxon>Saccharomycetes</taxon>
        <taxon>Saccharomycetales</taxon>
        <taxon>Saccharomycetaceae</taxon>
        <taxon>Eremothecium</taxon>
    </lineage>
</organism>
<dbReference type="Pfam" id="PF16899">
    <property type="entry name" value="Cyclin_C_2"/>
    <property type="match status" value="1"/>
</dbReference>
<dbReference type="Pfam" id="PF00134">
    <property type="entry name" value="Cyclin_N"/>
    <property type="match status" value="1"/>
</dbReference>
<sequence>MDTIPSSASKSITPKPDAVPNSTSVASTRISDDDLYRTSTQYRIWSFKKDQLEKLRKDLNSKAAKVTEDQILEFKASHPELTEEELAAIESQAMPLTVEEELKLVSFYARKVKQFSSSLNLPTEVTATAISFFRKFFLSNSVMEIHPKNILLTAIFLACKSENYFIGIDSFSQKTKSKKEAILEYEFNLLESLHFALLNHHPYRALHGFFLDIQSILTGKVDLEYLGQIYTNCKKRITEALLTDVVFLYSPPQITLAVLLIEDLALVEKYLEMKFPEDTPETAPASADSKTDATVPPSTTDTKNGKVNLSKLRKILDECKDVILNNEIAGKEEVTRIDAKLHYSQNPMLVVQRLKRQKESSSSTSPTPDVKRQRV</sequence>
<keyword evidence="2 3" id="KW-0195">Cyclin</keyword>
<reference evidence="6 7" key="1">
    <citation type="submission" date="2016-01" db="EMBL/GenBank/DDBJ databases">
        <title>Genome sequence of the yeast Holleya sinecauda.</title>
        <authorList>
            <person name="Dietrich F.S."/>
        </authorList>
    </citation>
    <scope>NUCLEOTIDE SEQUENCE [LARGE SCALE GENOMIC DNA]</scope>
    <source>
        <strain evidence="6 7">ATCC 58844</strain>
    </source>
</reference>
<dbReference type="GO" id="GO:0070985">
    <property type="term" value="C:transcription factor TFIIK complex"/>
    <property type="evidence" value="ECO:0007669"/>
    <property type="project" value="InterPro"/>
</dbReference>
<dbReference type="NCBIfam" id="TIGR00569">
    <property type="entry name" value="ccl1"/>
    <property type="match status" value="1"/>
</dbReference>
<name>A0A109UYY9_9SACH</name>
<dbReference type="Gene3D" id="1.10.472.10">
    <property type="entry name" value="Cyclin-like"/>
    <property type="match status" value="2"/>
</dbReference>
<evidence type="ECO:0000256" key="1">
    <source>
        <dbReference type="ARBA" id="ARBA00008638"/>
    </source>
</evidence>
<gene>
    <name evidence="6" type="ORF">AW171_hschr42369</name>
</gene>
<keyword evidence="7" id="KW-1185">Reference proteome</keyword>
<feature type="region of interest" description="Disordered" evidence="4">
    <location>
        <begin position="352"/>
        <end position="375"/>
    </location>
</feature>
<dbReference type="EMBL" id="CP014244">
    <property type="protein sequence ID" value="AMD20476.1"/>
    <property type="molecule type" value="Genomic_DNA"/>
</dbReference>
<feature type="compositionally biased region" description="Polar residues" evidence="4">
    <location>
        <begin position="1"/>
        <end position="12"/>
    </location>
</feature>
<dbReference type="SMART" id="SM00385">
    <property type="entry name" value="CYCLIN"/>
    <property type="match status" value="1"/>
</dbReference>
<feature type="domain" description="Cyclin-like" evidence="5">
    <location>
        <begin position="110"/>
        <end position="191"/>
    </location>
</feature>
<dbReference type="RefSeq" id="XP_017987472.1">
    <property type="nucleotide sequence ID" value="XM_018131950.1"/>
</dbReference>
<dbReference type="InterPro" id="IPR013763">
    <property type="entry name" value="Cyclin-like_dom"/>
</dbReference>